<sequence length="443" mass="50247">MVDLEMAEVQTSKVCVCKENNFYWSSRISCDERKKVLEVCAGLWGETKKVEKASELMSIFHLETASSFSPSIENGKGYVGLIQFNEEAAKTIGTTYAKLKIMTFIDQLDYVKKYLEKNKDKLSSLTDFYLQVIKPNAVGNGNNPDYIVFDESISVPDNGIESDLEKRKKNITREPWVTKYGYASNAPFMKEEGEFNNKRNAWHYTSQKNVERRGFTNGKTTVKEITQVVTELHYDIGKNEIFRGSCKNVANVELFGKAPWFIVALQEFEAYKGLIEKESPLKEKISIYFDVSSAKGVKNKNKENYGYNEPWCGAFLAWCFDQTDNFKRINTKHSAAAFGWKSTNWEKGEDCEAFIGAIIVFDYSHVAIIAGETLDGSGYVYLGGNQGNGDLRVNYQKIIMGSVSKNSKSIIAITKPKDYNISKEEKILQKYDINAENSKESSR</sequence>
<dbReference type="EMBL" id="JAVDWQ010000019">
    <property type="protein sequence ID" value="MDR7212203.1"/>
    <property type="molecule type" value="Genomic_DNA"/>
</dbReference>
<protein>
    <recommendedName>
        <fullName evidence="3">TIGR02594 family protein</fullName>
    </recommendedName>
</protein>
<reference evidence="1 2" key="1">
    <citation type="submission" date="2023-07" db="EMBL/GenBank/DDBJ databases">
        <title>Sorghum-associated microbial communities from plants grown in Nebraska, USA.</title>
        <authorList>
            <person name="Schachtman D."/>
        </authorList>
    </citation>
    <scope>NUCLEOTIDE SEQUENCE [LARGE SCALE GENOMIC DNA]</scope>
    <source>
        <strain evidence="1 2">4129</strain>
    </source>
</reference>
<evidence type="ECO:0000313" key="2">
    <source>
        <dbReference type="Proteomes" id="UP001269081"/>
    </source>
</evidence>
<accession>A0ABU1YDF9</accession>
<gene>
    <name evidence="1" type="ORF">J2W48_004160</name>
</gene>
<comment type="caution">
    <text evidence="1">The sequence shown here is derived from an EMBL/GenBank/DDBJ whole genome shotgun (WGS) entry which is preliminary data.</text>
</comment>
<name>A0ABU1YDF9_9FLAO</name>
<dbReference type="Proteomes" id="UP001269081">
    <property type="component" value="Unassembled WGS sequence"/>
</dbReference>
<evidence type="ECO:0008006" key="3">
    <source>
        <dbReference type="Google" id="ProtNLM"/>
    </source>
</evidence>
<organism evidence="1 2">
    <name type="scientific">Flavobacterium piscis</name>
    <dbReference type="NCBI Taxonomy" id="1114874"/>
    <lineage>
        <taxon>Bacteria</taxon>
        <taxon>Pseudomonadati</taxon>
        <taxon>Bacteroidota</taxon>
        <taxon>Flavobacteriia</taxon>
        <taxon>Flavobacteriales</taxon>
        <taxon>Flavobacteriaceae</taxon>
        <taxon>Flavobacterium</taxon>
    </lineage>
</organism>
<keyword evidence="2" id="KW-1185">Reference proteome</keyword>
<dbReference type="RefSeq" id="WP_310283658.1">
    <property type="nucleotide sequence ID" value="NZ_JAVDWQ010000019.1"/>
</dbReference>
<evidence type="ECO:0000313" key="1">
    <source>
        <dbReference type="EMBL" id="MDR7212203.1"/>
    </source>
</evidence>
<proteinExistence type="predicted"/>